<feature type="non-terminal residue" evidence="2">
    <location>
        <position position="1"/>
    </location>
</feature>
<name>A0A3S1AVX1_ELYCH</name>
<keyword evidence="3" id="KW-1185">Reference proteome</keyword>
<sequence length="711" mass="82116">QAEPATNTSLGQDHVVEGGSSKVTGTSKKPERICKFCHEWQTHLKRHIIRRHKNEMEVIAALDLPQKEQAHAFAAMRKAGTYEKNMELSKERQPLIRERRQGKSDTVMCSGCHGFYDRKTIFKHKRSCTKSFSQNPCHVQVNRLSDNAESLDLPNDFITDVLQRFRHDLTGDLCRKDLAVLLLGKRLWSKSFKKERHTIMSEMRSFSNLIIKFRKHSSNKNAGGVDILHYSQFDILEKAINEMTADEENKSKSGLKLRLGFILKRASKVMRGYYITKGEFKKEEEINRFLNALHLQWDFIFYTAQVECESKREGLRKPAAMPDKDDINHLRDHINQKMKLMLDDSSYEFWDNSSFVCLRNLIVARLTMFNARRSGEPVRLTLSEWRDGERAAWIDQNLVEEITDPQERALLRDMKLCYQAGKGSRKLVPVIIPKDTLEPITKLILERETCGVHPDNRFLFPNTQNSLDHASGYHCLRAVVRDVPNLKAPHLLIADKFRHMVSTIFASLELPEEQRNVFIRHMGHSEAVNRNVYQCPMAVREVTRVGQFLSTIDKGHQSTSYCQEVSGMQQETGLENNVPNQPPHEHPAVTSSMNIDHPSFDGQPLSSDFPNINDQETAVVTSSGLNSQTEKEPRQRRYTKWSEQDSRLIKEYFHNYIVDTSTKGRLPPKSEIVKFLADHEILNDHNNKALLVRTKIFNEKKKFREGCFTNV</sequence>
<reference evidence="2 3" key="1">
    <citation type="submission" date="2019-01" db="EMBL/GenBank/DDBJ databases">
        <title>A draft genome assembly of the solar-powered sea slug Elysia chlorotica.</title>
        <authorList>
            <person name="Cai H."/>
            <person name="Li Q."/>
            <person name="Fang X."/>
            <person name="Li J."/>
            <person name="Curtis N.E."/>
            <person name="Altenburger A."/>
            <person name="Shibata T."/>
            <person name="Feng M."/>
            <person name="Maeda T."/>
            <person name="Schwartz J.A."/>
            <person name="Shigenobu S."/>
            <person name="Lundholm N."/>
            <person name="Nishiyama T."/>
            <person name="Yang H."/>
            <person name="Hasebe M."/>
            <person name="Li S."/>
            <person name="Pierce S.K."/>
            <person name="Wang J."/>
        </authorList>
    </citation>
    <scope>NUCLEOTIDE SEQUENCE [LARGE SCALE GENOMIC DNA]</scope>
    <source>
        <strain evidence="2">EC2010</strain>
        <tissue evidence="2">Whole organism of an adult</tissue>
    </source>
</reference>
<comment type="caution">
    <text evidence="2">The sequence shown here is derived from an EMBL/GenBank/DDBJ whole genome shotgun (WGS) entry which is preliminary data.</text>
</comment>
<feature type="region of interest" description="Disordered" evidence="1">
    <location>
        <begin position="1"/>
        <end position="27"/>
    </location>
</feature>
<dbReference type="GO" id="GO:0003677">
    <property type="term" value="F:DNA binding"/>
    <property type="evidence" value="ECO:0007669"/>
    <property type="project" value="InterPro"/>
</dbReference>
<dbReference type="PANTHER" id="PTHR33480">
    <property type="entry name" value="SET DOMAIN-CONTAINING PROTEIN-RELATED"/>
    <property type="match status" value="1"/>
</dbReference>
<dbReference type="EMBL" id="RQTK01002057">
    <property type="protein sequence ID" value="RUS68728.1"/>
    <property type="molecule type" value="Genomic_DNA"/>
</dbReference>
<dbReference type="PANTHER" id="PTHR33480:SF1">
    <property type="entry name" value="TYR RECOMBINASE DOMAIN-CONTAINING PROTEIN"/>
    <property type="match status" value="1"/>
</dbReference>
<evidence type="ECO:0000313" key="2">
    <source>
        <dbReference type="EMBL" id="RUS68728.1"/>
    </source>
</evidence>
<evidence type="ECO:0000313" key="3">
    <source>
        <dbReference type="Proteomes" id="UP000271974"/>
    </source>
</evidence>
<accession>A0A3S1AVX1</accession>
<proteinExistence type="predicted"/>
<dbReference type="AlphaFoldDB" id="A0A3S1AVX1"/>
<protein>
    <submittedName>
        <fullName evidence="2">Uncharacterized protein</fullName>
    </submittedName>
</protein>
<dbReference type="Proteomes" id="UP000271974">
    <property type="component" value="Unassembled WGS sequence"/>
</dbReference>
<evidence type="ECO:0000256" key="1">
    <source>
        <dbReference type="SAM" id="MobiDB-lite"/>
    </source>
</evidence>
<dbReference type="SUPFAM" id="SSF56349">
    <property type="entry name" value="DNA breaking-rejoining enzymes"/>
    <property type="match status" value="1"/>
</dbReference>
<gene>
    <name evidence="2" type="ORF">EGW08_023510</name>
</gene>
<dbReference type="InterPro" id="IPR011010">
    <property type="entry name" value="DNA_brk_join_enz"/>
</dbReference>
<dbReference type="OrthoDB" id="10066064at2759"/>
<feature type="compositionally biased region" description="Polar residues" evidence="1">
    <location>
        <begin position="1"/>
        <end position="11"/>
    </location>
</feature>
<organism evidence="2 3">
    <name type="scientific">Elysia chlorotica</name>
    <name type="common">Eastern emerald elysia</name>
    <name type="synonym">Sea slug</name>
    <dbReference type="NCBI Taxonomy" id="188477"/>
    <lineage>
        <taxon>Eukaryota</taxon>
        <taxon>Metazoa</taxon>
        <taxon>Spiralia</taxon>
        <taxon>Lophotrochozoa</taxon>
        <taxon>Mollusca</taxon>
        <taxon>Gastropoda</taxon>
        <taxon>Heterobranchia</taxon>
        <taxon>Euthyneura</taxon>
        <taxon>Panpulmonata</taxon>
        <taxon>Sacoglossa</taxon>
        <taxon>Placobranchoidea</taxon>
        <taxon>Plakobranchidae</taxon>
        <taxon>Elysia</taxon>
    </lineage>
</organism>